<feature type="compositionally biased region" description="Polar residues" evidence="1">
    <location>
        <begin position="337"/>
        <end position="347"/>
    </location>
</feature>
<dbReference type="AlphaFoldDB" id="A0AAN7CMH7"/>
<accession>A0AAN7CMH7</accession>
<evidence type="ECO:0000313" key="2">
    <source>
        <dbReference type="EMBL" id="KAK4244785.1"/>
    </source>
</evidence>
<organism evidence="2 3">
    <name type="scientific">Corynascus novoguineensis</name>
    <dbReference type="NCBI Taxonomy" id="1126955"/>
    <lineage>
        <taxon>Eukaryota</taxon>
        <taxon>Fungi</taxon>
        <taxon>Dikarya</taxon>
        <taxon>Ascomycota</taxon>
        <taxon>Pezizomycotina</taxon>
        <taxon>Sordariomycetes</taxon>
        <taxon>Sordariomycetidae</taxon>
        <taxon>Sordariales</taxon>
        <taxon>Chaetomiaceae</taxon>
        <taxon>Corynascus</taxon>
    </lineage>
</organism>
<comment type="caution">
    <text evidence="2">The sequence shown here is derived from an EMBL/GenBank/DDBJ whole genome shotgun (WGS) entry which is preliminary data.</text>
</comment>
<feature type="region of interest" description="Disordered" evidence="1">
    <location>
        <begin position="327"/>
        <end position="365"/>
    </location>
</feature>
<reference evidence="2" key="2">
    <citation type="submission" date="2023-05" db="EMBL/GenBank/DDBJ databases">
        <authorList>
            <consortium name="Lawrence Berkeley National Laboratory"/>
            <person name="Steindorff A."/>
            <person name="Hensen N."/>
            <person name="Bonometti L."/>
            <person name="Westerberg I."/>
            <person name="Brannstrom I.O."/>
            <person name="Guillou S."/>
            <person name="Cros-Aarteil S."/>
            <person name="Calhoun S."/>
            <person name="Haridas S."/>
            <person name="Kuo A."/>
            <person name="Mondo S."/>
            <person name="Pangilinan J."/>
            <person name="Riley R."/>
            <person name="Labutti K."/>
            <person name="Andreopoulos B."/>
            <person name="Lipzen A."/>
            <person name="Chen C."/>
            <person name="Yanf M."/>
            <person name="Daum C."/>
            <person name="Ng V."/>
            <person name="Clum A."/>
            <person name="Ohm R."/>
            <person name="Martin F."/>
            <person name="Silar P."/>
            <person name="Natvig D."/>
            <person name="Lalanne C."/>
            <person name="Gautier V."/>
            <person name="Ament-Velasquez S.L."/>
            <person name="Kruys A."/>
            <person name="Hutchinson M.I."/>
            <person name="Powell A.J."/>
            <person name="Barry K."/>
            <person name="Miller A.N."/>
            <person name="Grigoriev I.V."/>
            <person name="Debuchy R."/>
            <person name="Gladieux P."/>
            <person name="Thoren M.H."/>
            <person name="Johannesson H."/>
        </authorList>
    </citation>
    <scope>NUCLEOTIDE SEQUENCE</scope>
    <source>
        <strain evidence="2">CBS 359.72</strain>
    </source>
</reference>
<evidence type="ECO:0000256" key="1">
    <source>
        <dbReference type="SAM" id="MobiDB-lite"/>
    </source>
</evidence>
<proteinExistence type="predicted"/>
<evidence type="ECO:0000313" key="3">
    <source>
        <dbReference type="Proteomes" id="UP001303647"/>
    </source>
</evidence>
<name>A0AAN7CMH7_9PEZI</name>
<reference evidence="2" key="1">
    <citation type="journal article" date="2023" name="Mol. Phylogenet. Evol.">
        <title>Genome-scale phylogeny and comparative genomics of the fungal order Sordariales.</title>
        <authorList>
            <person name="Hensen N."/>
            <person name="Bonometti L."/>
            <person name="Westerberg I."/>
            <person name="Brannstrom I.O."/>
            <person name="Guillou S."/>
            <person name="Cros-Aarteil S."/>
            <person name="Calhoun S."/>
            <person name="Haridas S."/>
            <person name="Kuo A."/>
            <person name="Mondo S."/>
            <person name="Pangilinan J."/>
            <person name="Riley R."/>
            <person name="LaButti K."/>
            <person name="Andreopoulos B."/>
            <person name="Lipzen A."/>
            <person name="Chen C."/>
            <person name="Yan M."/>
            <person name="Daum C."/>
            <person name="Ng V."/>
            <person name="Clum A."/>
            <person name="Steindorff A."/>
            <person name="Ohm R.A."/>
            <person name="Martin F."/>
            <person name="Silar P."/>
            <person name="Natvig D.O."/>
            <person name="Lalanne C."/>
            <person name="Gautier V."/>
            <person name="Ament-Velasquez S.L."/>
            <person name="Kruys A."/>
            <person name="Hutchinson M.I."/>
            <person name="Powell A.J."/>
            <person name="Barry K."/>
            <person name="Miller A.N."/>
            <person name="Grigoriev I.V."/>
            <person name="Debuchy R."/>
            <person name="Gladieux P."/>
            <person name="Hiltunen Thoren M."/>
            <person name="Johannesson H."/>
        </authorList>
    </citation>
    <scope>NUCLEOTIDE SEQUENCE</scope>
    <source>
        <strain evidence="2">CBS 359.72</strain>
    </source>
</reference>
<dbReference type="Proteomes" id="UP001303647">
    <property type="component" value="Unassembled WGS sequence"/>
</dbReference>
<dbReference type="EMBL" id="MU857724">
    <property type="protein sequence ID" value="KAK4244785.1"/>
    <property type="molecule type" value="Genomic_DNA"/>
</dbReference>
<protein>
    <submittedName>
        <fullName evidence="2">Uncharacterized protein</fullName>
    </submittedName>
</protein>
<sequence>MNVESLISILRTYDASLDAAAVRTALSGPDSAHLLRWATLHLTPDTLLTTNELNQYAALEQSGLAENLAISSDLTATCLLGDQEIKDAIEELHRSTQAITRHSESLRQQQEILGRLVSADRESSRERIAIEAERGRAWQSERRDLVLNADELLQSLNSRVSELEEQTIGASATIRKTAEALFSSDDRLLSSLQKLGWEIETENDEEQHDVVLLRETCARLIKFTVEGIRTRLDRLYLEALESCAKSPSVGVSADEVSALQDELESLYAEILPVAQMTTEQQFLEPALKSLAAKNSRELARSVQATSYSYQLAANAVLNLAKVELQAQPSTNQPPPTRQQSLKQQETVSPVRARPKQRSRYSTGALSVGEESPLEEILRTLAVSLPQDEEGRPDFRAQVDELSSTLASRQKKMQDVTFNFQQTLEEASTKHVANGKLAIQLVRDSILAESPFADVRLVDPEIEQSIAVLSRELRNVNGKLNDAGAGVEKLKGENAKRDEIISRWGS</sequence>
<keyword evidence="3" id="KW-1185">Reference proteome</keyword>
<gene>
    <name evidence="2" type="ORF">C7999DRAFT_43609</name>
</gene>